<dbReference type="WBParaSite" id="PEQ_0000581601-mRNA-1">
    <property type="protein sequence ID" value="PEQ_0000581601-mRNA-1"/>
    <property type="gene ID" value="PEQ_0000581601"/>
</dbReference>
<name>A0A914RGX9_PAREQ</name>
<dbReference type="Proteomes" id="UP000887564">
    <property type="component" value="Unplaced"/>
</dbReference>
<keyword evidence="1" id="KW-1185">Reference proteome</keyword>
<accession>A0A914RGX9</accession>
<evidence type="ECO:0000313" key="1">
    <source>
        <dbReference type="Proteomes" id="UP000887564"/>
    </source>
</evidence>
<proteinExistence type="predicted"/>
<organism evidence="1 2">
    <name type="scientific">Parascaris equorum</name>
    <name type="common">Equine roundworm</name>
    <dbReference type="NCBI Taxonomy" id="6256"/>
    <lineage>
        <taxon>Eukaryota</taxon>
        <taxon>Metazoa</taxon>
        <taxon>Ecdysozoa</taxon>
        <taxon>Nematoda</taxon>
        <taxon>Chromadorea</taxon>
        <taxon>Rhabditida</taxon>
        <taxon>Spirurina</taxon>
        <taxon>Ascaridomorpha</taxon>
        <taxon>Ascaridoidea</taxon>
        <taxon>Ascarididae</taxon>
        <taxon>Parascaris</taxon>
    </lineage>
</organism>
<evidence type="ECO:0000313" key="2">
    <source>
        <dbReference type="WBParaSite" id="PEQ_0000581601-mRNA-1"/>
    </source>
</evidence>
<protein>
    <submittedName>
        <fullName evidence="2">Uncharacterized protein</fullName>
    </submittedName>
</protein>
<sequence>MVLFLDSQWEHVDVWTMNEIYQKKLSQDEVKSIMTFLDLEGSRMGIFEKCFVISDFAHLCGFPSLSRFVSGSSLI</sequence>
<dbReference type="AlphaFoldDB" id="A0A914RGX9"/>
<reference evidence="2" key="1">
    <citation type="submission" date="2022-11" db="UniProtKB">
        <authorList>
            <consortium name="WormBaseParasite"/>
        </authorList>
    </citation>
    <scope>IDENTIFICATION</scope>
</reference>